<feature type="region of interest" description="Disordered" evidence="1">
    <location>
        <begin position="263"/>
        <end position="315"/>
    </location>
</feature>
<evidence type="ECO:0000313" key="3">
    <source>
        <dbReference type="Proteomes" id="UP000694867"/>
    </source>
</evidence>
<sequence length="315" mass="32486">MKFVKICAVTLVVLSVVGAHGVSGSREVRQGPEPDVGKSISKRSIPSFSGFLSWFDGTTARKLDSKDADQGQSSASETESRSADPNAISTSKVTSDLGPRSDPESGEVFERSLDEELSDDAEVEIARSFISALHHAHGDDHALNSIMFPAKSKATILFLQHPGPVLGDLKFYPIAIPKKTVPAKAAIAGQEARDLAAAVSPAPASPPPAKPVGVVPAVVPAPVPAVVPVAAVPVPAPTAPLPTEPVLVPAAAAVPTARKVSASEPDLIAPATPPASVHSTPGAKKTIPAKKPPISIVVEDARNDRISSQKDMPIS</sequence>
<gene>
    <name evidence="4" type="primary">LOC100906080</name>
</gene>
<keyword evidence="3" id="KW-1185">Reference proteome</keyword>
<feature type="region of interest" description="Disordered" evidence="1">
    <location>
        <begin position="22"/>
        <end position="42"/>
    </location>
</feature>
<feature type="compositionally biased region" description="Basic and acidic residues" evidence="1">
    <location>
        <begin position="299"/>
        <end position="308"/>
    </location>
</feature>
<evidence type="ECO:0000313" key="4">
    <source>
        <dbReference type="RefSeq" id="XP_003745745.1"/>
    </source>
</evidence>
<name>A0AAJ6QW28_9ACAR</name>
<organism evidence="3 4">
    <name type="scientific">Galendromus occidentalis</name>
    <name type="common">western predatory mite</name>
    <dbReference type="NCBI Taxonomy" id="34638"/>
    <lineage>
        <taxon>Eukaryota</taxon>
        <taxon>Metazoa</taxon>
        <taxon>Ecdysozoa</taxon>
        <taxon>Arthropoda</taxon>
        <taxon>Chelicerata</taxon>
        <taxon>Arachnida</taxon>
        <taxon>Acari</taxon>
        <taxon>Parasitiformes</taxon>
        <taxon>Mesostigmata</taxon>
        <taxon>Gamasina</taxon>
        <taxon>Phytoseioidea</taxon>
        <taxon>Phytoseiidae</taxon>
        <taxon>Typhlodrominae</taxon>
        <taxon>Galendromus</taxon>
    </lineage>
</organism>
<keyword evidence="2" id="KW-0732">Signal</keyword>
<feature type="compositionally biased region" description="Basic and acidic residues" evidence="1">
    <location>
        <begin position="99"/>
        <end position="109"/>
    </location>
</feature>
<dbReference type="GeneID" id="100906080"/>
<reference evidence="4" key="1">
    <citation type="submission" date="2025-08" db="UniProtKB">
        <authorList>
            <consortium name="RefSeq"/>
        </authorList>
    </citation>
    <scope>IDENTIFICATION</scope>
</reference>
<feature type="compositionally biased region" description="Basic and acidic residues" evidence="1">
    <location>
        <begin position="26"/>
        <end position="36"/>
    </location>
</feature>
<evidence type="ECO:0000256" key="2">
    <source>
        <dbReference type="SAM" id="SignalP"/>
    </source>
</evidence>
<feature type="signal peptide" evidence="2">
    <location>
        <begin position="1"/>
        <end position="19"/>
    </location>
</feature>
<dbReference type="KEGG" id="goe:100906080"/>
<evidence type="ECO:0000256" key="1">
    <source>
        <dbReference type="SAM" id="MobiDB-lite"/>
    </source>
</evidence>
<proteinExistence type="predicted"/>
<feature type="region of interest" description="Disordered" evidence="1">
    <location>
        <begin position="63"/>
        <end position="109"/>
    </location>
</feature>
<dbReference type="RefSeq" id="XP_003745745.1">
    <property type="nucleotide sequence ID" value="XM_003745697.2"/>
</dbReference>
<feature type="chain" id="PRO_5042469479" evidence="2">
    <location>
        <begin position="20"/>
        <end position="315"/>
    </location>
</feature>
<accession>A0AAJ6QW28</accession>
<dbReference type="AlphaFoldDB" id="A0AAJ6QW28"/>
<protein>
    <submittedName>
        <fullName evidence="4">Uncharacterized protein LOC100906080</fullName>
    </submittedName>
</protein>
<dbReference type="Proteomes" id="UP000694867">
    <property type="component" value="Unplaced"/>
</dbReference>